<reference evidence="2" key="1">
    <citation type="submission" date="2017-04" db="EMBL/GenBank/DDBJ databases">
        <authorList>
            <person name="Varghese N."/>
            <person name="Submissions S."/>
        </authorList>
    </citation>
    <scope>NUCLEOTIDE SEQUENCE [LARGE SCALE GENOMIC DNA]</scope>
    <source>
        <strain evidence="2">NIO-1021</strain>
    </source>
</reference>
<dbReference type="EMBL" id="FXAC01000009">
    <property type="protein sequence ID" value="SMF10463.1"/>
    <property type="molecule type" value="Genomic_DNA"/>
</dbReference>
<evidence type="ECO:0000313" key="1">
    <source>
        <dbReference type="EMBL" id="SMF10463.1"/>
    </source>
</evidence>
<organism evidence="1 2">
    <name type="scientific">Kocuria marina subsp. indica</name>
    <dbReference type="NCBI Taxonomy" id="1049583"/>
    <lineage>
        <taxon>Bacteria</taxon>
        <taxon>Bacillati</taxon>
        <taxon>Actinomycetota</taxon>
        <taxon>Actinomycetes</taxon>
        <taxon>Micrococcales</taxon>
        <taxon>Micrococcaceae</taxon>
        <taxon>Kocuria</taxon>
    </lineage>
</organism>
<dbReference type="Proteomes" id="UP000192929">
    <property type="component" value="Unassembled WGS sequence"/>
</dbReference>
<gene>
    <name evidence="1" type="ORF">SAMN06296028_10962</name>
</gene>
<dbReference type="SUPFAM" id="SSF52980">
    <property type="entry name" value="Restriction endonuclease-like"/>
    <property type="match status" value="1"/>
</dbReference>
<evidence type="ECO:0008006" key="3">
    <source>
        <dbReference type="Google" id="ProtNLM"/>
    </source>
</evidence>
<accession>A0A1X7D7U1</accession>
<name>A0A1X7D7U1_9MICC</name>
<evidence type="ECO:0000313" key="2">
    <source>
        <dbReference type="Proteomes" id="UP000192929"/>
    </source>
</evidence>
<dbReference type="InterPro" id="IPR011335">
    <property type="entry name" value="Restrct_endonuc-II-like"/>
</dbReference>
<protein>
    <recommendedName>
        <fullName evidence="3">DUF559 domain-containing protein</fullName>
    </recommendedName>
</protein>
<proteinExistence type="predicted"/>
<sequence>MDETITTYRGPRPTTNTPKAWERRTQQLIRDPSMQRVAHGLWCRADAPPDSLQRAVLLQRHLHRPDRLVRLTGITALQVMGVPIGSNYGWANRALRHPAPSRAGDLDRQLRDVTHLSWLGARCQTRDPALALSKSYGMESFAGPWGATLVHPVEALVVAAPFMSRWALTAALDALLVDPHVQPVEPSTTPQGQPFLTASRIHATLEALPPTSRAVVAVRKAMRATLFPTFSPMETLTRLMVVAAGLPSPVMNHRVHTPRGDSLLDLAWPATMTAVEFNGRVHSQNHQAYKDEMYRNEVLRDLGWNLRILVFDDLRDPHRAAAWLSWLGRQLGTTPRPVTPFRP</sequence>
<keyword evidence="2" id="KW-1185">Reference proteome</keyword>
<dbReference type="RefSeq" id="WP_085106959.1">
    <property type="nucleotide sequence ID" value="NZ_FXAC01000009.1"/>
</dbReference>
<dbReference type="AlphaFoldDB" id="A0A1X7D7U1"/>